<comment type="subcellular location">
    <subcellularLocation>
        <location evidence="1">Nucleus</location>
    </subcellularLocation>
</comment>
<feature type="compositionally biased region" description="Basic and acidic residues" evidence="5">
    <location>
        <begin position="2052"/>
        <end position="2066"/>
    </location>
</feature>
<feature type="compositionally biased region" description="Low complexity" evidence="5">
    <location>
        <begin position="1955"/>
        <end position="1965"/>
    </location>
</feature>
<feature type="domain" description="THO complex subunitTHOC2 N-terminal" evidence="7">
    <location>
        <begin position="736"/>
        <end position="810"/>
    </location>
</feature>
<dbReference type="PANTHER" id="PTHR21597">
    <property type="entry name" value="THO2 PROTEIN"/>
    <property type="match status" value="1"/>
</dbReference>
<protein>
    <recommendedName>
        <fullName evidence="3">THO complex subunit 2</fullName>
    </recommendedName>
</protein>
<dbReference type="STRING" id="1890683.A0A427YSI8"/>
<evidence type="ECO:0000256" key="2">
    <source>
        <dbReference type="ARBA" id="ARBA00007857"/>
    </source>
</evidence>
<feature type="compositionally biased region" description="Basic and acidic residues" evidence="5">
    <location>
        <begin position="1663"/>
        <end position="1801"/>
    </location>
</feature>
<feature type="compositionally biased region" description="Low complexity" evidence="5">
    <location>
        <begin position="1475"/>
        <end position="1516"/>
    </location>
</feature>
<evidence type="ECO:0000259" key="7">
    <source>
        <dbReference type="Pfam" id="PF11732"/>
    </source>
</evidence>
<feature type="region of interest" description="Disordered" evidence="5">
    <location>
        <begin position="1864"/>
        <end position="2082"/>
    </location>
</feature>
<feature type="compositionally biased region" description="Basic and acidic residues" evidence="5">
    <location>
        <begin position="1273"/>
        <end position="1284"/>
    </location>
</feature>
<feature type="compositionally biased region" description="Pro residues" evidence="5">
    <location>
        <begin position="1566"/>
        <end position="1578"/>
    </location>
</feature>
<reference evidence="9 10" key="1">
    <citation type="submission" date="2018-11" db="EMBL/GenBank/DDBJ databases">
        <title>Genome sequence of Saitozyma podzolica DSM 27192.</title>
        <authorList>
            <person name="Aliyu H."/>
            <person name="Gorte O."/>
            <person name="Ochsenreither K."/>
        </authorList>
    </citation>
    <scope>NUCLEOTIDE SEQUENCE [LARGE SCALE GENOMIC DNA]</scope>
    <source>
        <strain evidence="9 10">DSM 27192</strain>
    </source>
</reference>
<dbReference type="Pfam" id="PF11262">
    <property type="entry name" value="Tho2"/>
    <property type="match status" value="1"/>
</dbReference>
<evidence type="ECO:0000256" key="1">
    <source>
        <dbReference type="ARBA" id="ARBA00004123"/>
    </source>
</evidence>
<dbReference type="InterPro" id="IPR032302">
    <property type="entry name" value="THOC2_N"/>
</dbReference>
<feature type="compositionally biased region" description="Basic and acidic residues" evidence="5">
    <location>
        <begin position="1463"/>
        <end position="1474"/>
    </location>
</feature>
<organism evidence="9 10">
    <name type="scientific">Saitozyma podzolica</name>
    <dbReference type="NCBI Taxonomy" id="1890683"/>
    <lineage>
        <taxon>Eukaryota</taxon>
        <taxon>Fungi</taxon>
        <taxon>Dikarya</taxon>
        <taxon>Basidiomycota</taxon>
        <taxon>Agaricomycotina</taxon>
        <taxon>Tremellomycetes</taxon>
        <taxon>Tremellales</taxon>
        <taxon>Trimorphomycetaceae</taxon>
        <taxon>Saitozyma</taxon>
    </lineage>
</organism>
<feature type="domain" description="THO complex subunitTHOC2 C-terminal" evidence="6">
    <location>
        <begin position="1083"/>
        <end position="1392"/>
    </location>
</feature>
<feature type="compositionally biased region" description="Low complexity" evidence="5">
    <location>
        <begin position="1987"/>
        <end position="2008"/>
    </location>
</feature>
<feature type="region of interest" description="Disordered" evidence="5">
    <location>
        <begin position="1273"/>
        <end position="1292"/>
    </location>
</feature>
<dbReference type="Pfam" id="PF16134">
    <property type="entry name" value="THOC2_N"/>
    <property type="match status" value="1"/>
</dbReference>
<feature type="compositionally biased region" description="Basic and acidic residues" evidence="5">
    <location>
        <begin position="2015"/>
        <end position="2045"/>
    </location>
</feature>
<feature type="compositionally biased region" description="Low complexity" evidence="5">
    <location>
        <begin position="1412"/>
        <end position="1429"/>
    </location>
</feature>
<dbReference type="PANTHER" id="PTHR21597:SF0">
    <property type="entry name" value="THO COMPLEX SUBUNIT 2"/>
    <property type="match status" value="1"/>
</dbReference>
<proteinExistence type="inferred from homology"/>
<feature type="region of interest" description="Disordered" evidence="5">
    <location>
        <begin position="1412"/>
        <end position="1806"/>
    </location>
</feature>
<feature type="compositionally biased region" description="Low complexity" evidence="5">
    <location>
        <begin position="1609"/>
        <end position="1662"/>
    </location>
</feature>
<sequence>MPPKRGQQRKAAPQVSEPVAVAILPPVDGVRSAVEAAVSTWDSGGQDNLRETLSSQLSPLDSNSTPLAALPLSQALSSLLSSTISSDALVPFLSTFLEGLDDRQKDELSETLVDVVEVLESEKEDCEDFEQANGMEVDGEGAKPTSPGQKGMEVVKALLDSSHIPSHIPNLLFSPERLLALGLHPMPHNPAALQRAYVKRNTTLFFKQSKYNLLRESSEGFSCLIVLLTGPDALHSSPAEEVQGDIATRAKRVWGKVMALIGYFNLSPPRVLDLMLEVASCHVALHWRFWMELIRCSPWGEATEDTRGRETGKGKEKAVEGWVDDELQGIREVLLEGGDRVLAQVLGVKFGFYQRADGGDTPVGLVFIAALLVKHGFVALNDLLPFLSPDDAEMENIRKKWLLTVSSRSGPSNALSNSVLLDDDSPATSSAAAEASGLPPKPPPEQRIQLLHALLSLGDLPAAEYLLARFPWVAQSHPAISDLIMQIVAGALENVYRAFAAQSLQGSEEGEFDLLAPAPTLRLTNKEVVSTLYNPPPPETPTKRFEFFYPHWRETMEIWETPEDIRVKGLRWLQLTRGLAARSLEVMVKICRLGAAHFAALRKEKEAGLGFTHGAKTKDELRSVEPTADEMEPWLDIIRISLLPALSTSNATAAFDLELWALLRHFPYPVRYCLYGEWRDSTCRFGARSVDPTAAHAAAECTREIKKALSRVTAASSAPALGAGAGATDRGPARALAKLSHTNPCALWTTAVQQVKSYSNIGQYIVEAGRYMTQLSMDVATFTLVDTLSDDTAPRVTENGSVAMWLENLATFVGDFNRRFAQMDLEPVLQFVINRLMRGESNDLTILQSLLSVMSGLTKIDNDAISDDQLKAYATGREMVREAFNLTTLAIVRPADGDPGQKVKEAPMDKTKSTKRSLPRLINALRDTHLALPIWIALAQTRQGAVDRMASAPIKAMSSMQDVCHDIFIQYGDLLSEQLTSVEHTTLTPELASLVQDFGLDFAMAFQVLRPRLQAELERAREEDKAAVQKRLLAEKQALEARNNSPTKETTPLPGTPAAEAMEVDGGEGQEVVLEESKDGRNAPFFVIFWHLTMPDISFSAESYQKAIDKINAMEKDVASWRMANTADQKAERARLKARAEILSKERDAQAALVNGPNRRRLRLESTKWFGKAISEKNQQKRLSTQLHQYCFFPRSLLTPSDAVFVARFIRLAHDFGTAGFSTLFSYNNFFNEQLAACIFSCTENEARNLGRCLGAIMADLDSWHGDQGRYSREALGKPDKVPEGEEPPAPLPGMLFRQKAGADMKPMAWNQFRLFYAKCHDNLTNALVSCWSEGDFMHIKNAITVALQVLKSFPAMESNNKAIREAVEQLLKDKELTPDVQHQCNAYLRNLTKRQESKPLVTPVAFRAIPSAKPAGAPAGPGRAVPTAPRKPATPGPAANGEAKANGTASPSVAAPSGTDPKVLRQKLEEARARNASANAARGDAKAASASPAPRVDKAASAAASPAPEEPVTAETEAKPAAPPAGPRATRSSTNAPSGPARVTRGASAEGRASSIPTGPSKTPTGPPGLPQRPAPTPASSMGPPTGLSVDEERAAARARKFGTLAKAPTPVAPTATPTGPAAGAPAEVPGTQSPAPASSRRSSPGAGSARNVRRSGSVESRASERSRVERRDRDDRERAERDRERDGHRTRDERDSRRDRDTATRGDRRTPANEVQDRQRQEDLLQARHDKLAAEEGRSRRSSREGHRRETDREREERKVKERERDEKRGEDESGGVKRKRDEEPRSREEGMSVRKENLETSDEAIGAMCETEGMSEETIEGMIRGTSGAMRDDPTTDVTSGETIGTIAGVVSGMCELLRVTPGACETPERRETRGATRGALDAGGTTNGGDRTPKRDALPQEGAAPGRPASAQGDRIIEPPRPTRASEARNLPPPQSQRGEPPRGSRPPPEAAEAAPSSRGPHGLPARPQGDSRSNAPTPPRPASASLAARMGPAPSASPSGSPAVMPPARSPERPDRDGAESAEPRKRPLEESGTPSREESPGASKRVKIDRDRARRGRDGAGNRMLANAMKSANDNH</sequence>
<feature type="domain" description="THO complex subunit 2 N-terminal" evidence="8">
    <location>
        <begin position="36"/>
        <end position="715"/>
    </location>
</feature>
<dbReference type="InterPro" id="IPR021726">
    <property type="entry name" value="THO_THOC2_N"/>
</dbReference>
<dbReference type="InterPro" id="IPR021418">
    <property type="entry name" value="THO_THOC2_C"/>
</dbReference>
<feature type="compositionally biased region" description="Low complexity" evidence="5">
    <location>
        <begin position="1555"/>
        <end position="1565"/>
    </location>
</feature>
<evidence type="ECO:0000313" key="9">
    <source>
        <dbReference type="EMBL" id="RSH93955.1"/>
    </source>
</evidence>
<name>A0A427YSI8_9TREE</name>
<dbReference type="OrthoDB" id="29024at2759"/>
<evidence type="ECO:0000259" key="6">
    <source>
        <dbReference type="Pfam" id="PF11262"/>
    </source>
</evidence>
<evidence type="ECO:0000256" key="3">
    <source>
        <dbReference type="ARBA" id="ARBA00019596"/>
    </source>
</evidence>
<dbReference type="GO" id="GO:0006406">
    <property type="term" value="P:mRNA export from nucleus"/>
    <property type="evidence" value="ECO:0007669"/>
    <property type="project" value="InterPro"/>
</dbReference>
<keyword evidence="4" id="KW-0539">Nucleus</keyword>
<dbReference type="InterPro" id="IPR040007">
    <property type="entry name" value="Tho2"/>
</dbReference>
<dbReference type="GO" id="GO:0000445">
    <property type="term" value="C:THO complex part of transcription export complex"/>
    <property type="evidence" value="ECO:0007669"/>
    <property type="project" value="TreeGrafter"/>
</dbReference>
<evidence type="ECO:0000313" key="10">
    <source>
        <dbReference type="Proteomes" id="UP000279259"/>
    </source>
</evidence>
<dbReference type="EMBL" id="RSCD01000003">
    <property type="protein sequence ID" value="RSH93955.1"/>
    <property type="molecule type" value="Genomic_DNA"/>
</dbReference>
<dbReference type="GO" id="GO:0006397">
    <property type="term" value="P:mRNA processing"/>
    <property type="evidence" value="ECO:0007669"/>
    <property type="project" value="InterPro"/>
</dbReference>
<evidence type="ECO:0000256" key="5">
    <source>
        <dbReference type="SAM" id="MobiDB-lite"/>
    </source>
</evidence>
<evidence type="ECO:0000256" key="4">
    <source>
        <dbReference type="ARBA" id="ARBA00023242"/>
    </source>
</evidence>
<comment type="caution">
    <text evidence="9">The sequence shown here is derived from an EMBL/GenBank/DDBJ whole genome shotgun (WGS) entry which is preliminary data.</text>
</comment>
<dbReference type="GO" id="GO:0003729">
    <property type="term" value="F:mRNA binding"/>
    <property type="evidence" value="ECO:0007669"/>
    <property type="project" value="TreeGrafter"/>
</dbReference>
<evidence type="ECO:0000259" key="8">
    <source>
        <dbReference type="Pfam" id="PF16134"/>
    </source>
</evidence>
<keyword evidence="10" id="KW-1185">Reference proteome</keyword>
<dbReference type="Proteomes" id="UP000279259">
    <property type="component" value="Unassembled WGS sequence"/>
</dbReference>
<comment type="similarity">
    <text evidence="2">Belongs to the THOC2 family.</text>
</comment>
<dbReference type="Pfam" id="PF11732">
    <property type="entry name" value="Thoc2"/>
    <property type="match status" value="1"/>
</dbReference>
<accession>A0A427YSI8</accession>
<gene>
    <name evidence="9" type="ORF">EHS25_006608</name>
</gene>